<reference evidence="1 2" key="1">
    <citation type="submission" date="2019-02" db="EMBL/GenBank/DDBJ databases">
        <title>Deep-cultivation of Planctomycetes and their phenomic and genomic characterization uncovers novel biology.</title>
        <authorList>
            <person name="Wiegand S."/>
            <person name="Jogler M."/>
            <person name="Boedeker C."/>
            <person name="Pinto D."/>
            <person name="Vollmers J."/>
            <person name="Rivas-Marin E."/>
            <person name="Kohn T."/>
            <person name="Peeters S.H."/>
            <person name="Heuer A."/>
            <person name="Rast P."/>
            <person name="Oberbeckmann S."/>
            <person name="Bunk B."/>
            <person name="Jeske O."/>
            <person name="Meyerdierks A."/>
            <person name="Storesund J.E."/>
            <person name="Kallscheuer N."/>
            <person name="Luecker S."/>
            <person name="Lage O.M."/>
            <person name="Pohl T."/>
            <person name="Merkel B.J."/>
            <person name="Hornburger P."/>
            <person name="Mueller R.-W."/>
            <person name="Bruemmer F."/>
            <person name="Labrenz M."/>
            <person name="Spormann A.M."/>
            <person name="Op den Camp H."/>
            <person name="Overmann J."/>
            <person name="Amann R."/>
            <person name="Jetten M.S.M."/>
            <person name="Mascher T."/>
            <person name="Medema M.H."/>
            <person name="Devos D.P."/>
            <person name="Kaster A.-K."/>
            <person name="Ovreas L."/>
            <person name="Rohde M."/>
            <person name="Galperin M.Y."/>
            <person name="Jogler C."/>
        </authorList>
    </citation>
    <scope>NUCLEOTIDE SEQUENCE [LARGE SCALE GENOMIC DNA]</scope>
    <source>
        <strain evidence="1 2">K22_7</strain>
    </source>
</reference>
<protein>
    <submittedName>
        <fullName evidence="1">Uncharacterized protein</fullName>
    </submittedName>
</protein>
<evidence type="ECO:0000313" key="2">
    <source>
        <dbReference type="Proteomes" id="UP000318538"/>
    </source>
</evidence>
<dbReference type="RefSeq" id="WP_218933676.1">
    <property type="nucleotide sequence ID" value="NZ_CP036525.1"/>
</dbReference>
<gene>
    <name evidence="1" type="ORF">K227x_02580</name>
</gene>
<sequence>MKMSPTLPRYLMRWNHREELPRAGDVVTTDHRLGELSVFTDLGLASIIDRYPRSAIEITMTGTDPSHPSELQYCDPGTRSGLDLIQILRGGQLVLTLKDAHRHVPFLGSMTDRLIDEYSECRHLGATKSHQCDVQIRSPDTQAYLSIGSRPSIRWQVRGSQQIRKYPFLGTAIDPNAIGRKLYRSGDRSVSCYFEPAMDDCCDLIDLDAGQMFAVSPHQPSRSIVGDSLSVSITTRYVDETWLRNRSMVAGHDILRQFMDTKLSIAEDGTIDQHGVGAWCKRGMGRLASACRCLTDERHDQAQAVDPTFRLDPVSSRCITPTDATRPIHSQDGSTPVPYVPFMPCPTTLYATET</sequence>
<evidence type="ECO:0000313" key="1">
    <source>
        <dbReference type="EMBL" id="QDT01889.1"/>
    </source>
</evidence>
<dbReference type="EMBL" id="CP036525">
    <property type="protein sequence ID" value="QDT01889.1"/>
    <property type="molecule type" value="Genomic_DNA"/>
</dbReference>
<keyword evidence="2" id="KW-1185">Reference proteome</keyword>
<organism evidence="1 2">
    <name type="scientific">Rubripirellula lacrimiformis</name>
    <dbReference type="NCBI Taxonomy" id="1930273"/>
    <lineage>
        <taxon>Bacteria</taxon>
        <taxon>Pseudomonadati</taxon>
        <taxon>Planctomycetota</taxon>
        <taxon>Planctomycetia</taxon>
        <taxon>Pirellulales</taxon>
        <taxon>Pirellulaceae</taxon>
        <taxon>Rubripirellula</taxon>
    </lineage>
</organism>
<accession>A0A517N420</accession>
<dbReference type="Proteomes" id="UP000318538">
    <property type="component" value="Chromosome"/>
</dbReference>
<name>A0A517N420_9BACT</name>
<dbReference type="AlphaFoldDB" id="A0A517N420"/>
<dbReference type="KEGG" id="rlc:K227x_02580"/>
<proteinExistence type="predicted"/>